<sequence>MFNAFVRLSKAEDAMAQRAIEKGVGLDRAHVSRIELSQMVADFAAKKGVRRFDQGESGSYEGVQHFLLSRGYELRRRVHKFELKKVGTGGRAKSMDWGSVLDFVDQLRVGEGKETLKRRAA</sequence>
<dbReference type="RefSeq" id="WP_064253668.1">
    <property type="nucleotide sequence ID" value="NZ_CP013107.1"/>
</dbReference>
<reference evidence="1 2" key="1">
    <citation type="submission" date="2015-10" db="EMBL/GenBank/DDBJ databases">
        <title>Genomic differences between typical nodule nitrogen-fixing rhizobial strains and those coming from bean seeds.</title>
        <authorList>
            <person name="Peralta H."/>
            <person name="Aguilar-Vera A."/>
            <person name="Diaz R."/>
            <person name="Mora Y."/>
            <person name="Martinez-Batallar G."/>
            <person name="Salazar E."/>
            <person name="Vargas-Lagunas C."/>
            <person name="Encarnacion S."/>
            <person name="Girard L."/>
            <person name="Mora J."/>
        </authorList>
    </citation>
    <scope>NUCLEOTIDE SEQUENCE [LARGE SCALE GENOMIC DNA]</scope>
    <source>
        <strain evidence="1 2">CFNEI 73</strain>
    </source>
</reference>
<evidence type="ECO:0000313" key="1">
    <source>
        <dbReference type="EMBL" id="APG91119.1"/>
    </source>
</evidence>
<dbReference type="EMBL" id="CP013107">
    <property type="protein sequence ID" value="APG91119.1"/>
    <property type="molecule type" value="Genomic_DNA"/>
</dbReference>
<protein>
    <submittedName>
        <fullName evidence="1">Uncharacterized protein</fullName>
    </submittedName>
</protein>
<dbReference type="Proteomes" id="UP000182306">
    <property type="component" value="Chromosome"/>
</dbReference>
<dbReference type="AlphaFoldDB" id="A0A1L3LLZ0"/>
<dbReference type="OrthoDB" id="8456893at2"/>
<accession>A0A1L3LLZ0</accession>
<proteinExistence type="predicted"/>
<dbReference type="KEGG" id="same:SAMCFNEI73_Ch1829"/>
<organism evidence="1 2">
    <name type="scientific">Sinorhizobium americanum</name>
    <dbReference type="NCBI Taxonomy" id="194963"/>
    <lineage>
        <taxon>Bacteria</taxon>
        <taxon>Pseudomonadati</taxon>
        <taxon>Pseudomonadota</taxon>
        <taxon>Alphaproteobacteria</taxon>
        <taxon>Hyphomicrobiales</taxon>
        <taxon>Rhizobiaceae</taxon>
        <taxon>Sinorhizobium/Ensifer group</taxon>
        <taxon>Sinorhizobium</taxon>
    </lineage>
</organism>
<name>A0A1L3LLZ0_9HYPH</name>
<dbReference type="STRING" id="194963.SAMCFNEI73_Ch1829"/>
<evidence type="ECO:0000313" key="2">
    <source>
        <dbReference type="Proteomes" id="UP000182306"/>
    </source>
</evidence>
<keyword evidence="2" id="KW-1185">Reference proteome</keyword>
<gene>
    <name evidence="1" type="ORF">SAMCFNEI73_Ch1829</name>
</gene>